<protein>
    <recommendedName>
        <fullName evidence="3">Tc1-like transposase DDE domain-containing protein</fullName>
    </recommendedName>
</protein>
<evidence type="ECO:0000313" key="2">
    <source>
        <dbReference type="Proteomes" id="UP000031465"/>
    </source>
</evidence>
<sequence>PDLNPIEVFWANFKQLVRLSLNKFSSLAKAINDSFCQICP</sequence>
<accession>A0A0C1GZD5</accession>
<feature type="non-terminal residue" evidence="1">
    <location>
        <position position="1"/>
    </location>
</feature>
<gene>
    <name evidence="1" type="ORF">DB44_FF00300</name>
</gene>
<organism evidence="1 2">
    <name type="scientific">Candidatus Protochlamydia amoebophila</name>
    <dbReference type="NCBI Taxonomy" id="362787"/>
    <lineage>
        <taxon>Bacteria</taxon>
        <taxon>Pseudomonadati</taxon>
        <taxon>Chlamydiota</taxon>
        <taxon>Chlamydiia</taxon>
        <taxon>Parachlamydiales</taxon>
        <taxon>Parachlamydiaceae</taxon>
        <taxon>Candidatus Protochlamydia</taxon>
    </lineage>
</organism>
<dbReference type="EMBL" id="JSAN01000128">
    <property type="protein sequence ID" value="KIC70949.1"/>
    <property type="molecule type" value="Genomic_DNA"/>
</dbReference>
<proteinExistence type="predicted"/>
<dbReference type="AlphaFoldDB" id="A0A0C1GZD5"/>
<dbReference type="Proteomes" id="UP000031465">
    <property type="component" value="Unassembled WGS sequence"/>
</dbReference>
<evidence type="ECO:0008006" key="3">
    <source>
        <dbReference type="Google" id="ProtNLM"/>
    </source>
</evidence>
<reference evidence="1 2" key="1">
    <citation type="journal article" date="2014" name="Mol. Biol. Evol.">
        <title>Massive expansion of Ubiquitination-related gene families within the Chlamydiae.</title>
        <authorList>
            <person name="Domman D."/>
            <person name="Collingro A."/>
            <person name="Lagkouvardos I."/>
            <person name="Gehre L."/>
            <person name="Weinmaier T."/>
            <person name="Rattei T."/>
            <person name="Subtil A."/>
            <person name="Horn M."/>
        </authorList>
    </citation>
    <scope>NUCLEOTIDE SEQUENCE [LARGE SCALE GENOMIC DNA]</scope>
    <source>
        <strain evidence="1 2">EI2</strain>
    </source>
</reference>
<name>A0A0C1GZD5_9BACT</name>
<comment type="caution">
    <text evidence="1">The sequence shown here is derived from an EMBL/GenBank/DDBJ whole genome shotgun (WGS) entry which is preliminary data.</text>
</comment>
<evidence type="ECO:0000313" key="1">
    <source>
        <dbReference type="EMBL" id="KIC70949.1"/>
    </source>
</evidence>